<sequence>FFGGGVNVKYLVLTGNDDDSIDTDNGYNGSIQYAIVVQRESGGDNIVEASSAGSGVTPLSNAKISN</sequence>
<name>A0A3B9L0P9_9PROT</name>
<organism evidence="1 2">
    <name type="scientific">Hyphomonas atlantica</name>
    <dbReference type="NCBI Taxonomy" id="1280948"/>
    <lineage>
        <taxon>Bacteria</taxon>
        <taxon>Pseudomonadati</taxon>
        <taxon>Pseudomonadota</taxon>
        <taxon>Alphaproteobacteria</taxon>
        <taxon>Hyphomonadales</taxon>
        <taxon>Hyphomonadaceae</taxon>
        <taxon>Hyphomonas</taxon>
    </lineage>
</organism>
<reference evidence="1 2" key="1">
    <citation type="journal article" date="2018" name="Nat. Biotechnol.">
        <title>A standardized bacterial taxonomy based on genome phylogeny substantially revises the tree of life.</title>
        <authorList>
            <person name="Parks D.H."/>
            <person name="Chuvochina M."/>
            <person name="Waite D.W."/>
            <person name="Rinke C."/>
            <person name="Skarshewski A."/>
            <person name="Chaumeil P.A."/>
            <person name="Hugenholtz P."/>
        </authorList>
    </citation>
    <scope>NUCLEOTIDE SEQUENCE [LARGE SCALE GENOMIC DNA]</scope>
    <source>
        <strain evidence="1">UBA8557</strain>
    </source>
</reference>
<feature type="non-terminal residue" evidence="1">
    <location>
        <position position="66"/>
    </location>
</feature>
<comment type="caution">
    <text evidence="1">The sequence shown here is derived from an EMBL/GenBank/DDBJ whole genome shotgun (WGS) entry which is preliminary data.</text>
</comment>
<dbReference type="Proteomes" id="UP000259173">
    <property type="component" value="Unassembled WGS sequence"/>
</dbReference>
<evidence type="ECO:0000313" key="2">
    <source>
        <dbReference type="Proteomes" id="UP000259173"/>
    </source>
</evidence>
<proteinExistence type="predicted"/>
<gene>
    <name evidence="1" type="ORF">DCG65_07420</name>
</gene>
<feature type="non-terminal residue" evidence="1">
    <location>
        <position position="1"/>
    </location>
</feature>
<protein>
    <submittedName>
        <fullName evidence="1">Uncharacterized protein</fullName>
    </submittedName>
</protein>
<dbReference type="EMBL" id="DMBR01000222">
    <property type="protein sequence ID" value="HAE94374.1"/>
    <property type="molecule type" value="Genomic_DNA"/>
</dbReference>
<dbReference type="AlphaFoldDB" id="A0A3B9L0P9"/>
<accession>A0A3B9L0P9</accession>
<evidence type="ECO:0000313" key="1">
    <source>
        <dbReference type="EMBL" id="HAE94374.1"/>
    </source>
</evidence>